<evidence type="ECO:0000256" key="2">
    <source>
        <dbReference type="ARBA" id="ARBA00022473"/>
    </source>
</evidence>
<evidence type="ECO:0000256" key="3">
    <source>
        <dbReference type="ARBA" id="ARBA00023016"/>
    </source>
</evidence>
<feature type="region of interest" description="Disordered" evidence="5">
    <location>
        <begin position="575"/>
        <end position="594"/>
    </location>
</feature>
<protein>
    <recommendedName>
        <fullName evidence="10">Poly [ADP-ribose] polymerase</fullName>
    </recommendedName>
</protein>
<reference evidence="8" key="1">
    <citation type="submission" date="2023-10" db="EMBL/GenBank/DDBJ databases">
        <title>Chromosome-level genome of the transformable northern wattle, Acacia crassicarpa.</title>
        <authorList>
            <person name="Massaro I."/>
            <person name="Sinha N.R."/>
            <person name="Poethig S."/>
            <person name="Leichty A.R."/>
        </authorList>
    </citation>
    <scope>NUCLEOTIDE SEQUENCE</scope>
    <source>
        <strain evidence="8">Acra3RX</strain>
        <tissue evidence="8">Leaf</tissue>
    </source>
</reference>
<dbReference type="InterPro" id="IPR044964">
    <property type="entry name" value="RCD1/SRO1-5"/>
</dbReference>
<evidence type="ECO:0000256" key="5">
    <source>
        <dbReference type="SAM" id="MobiDB-lite"/>
    </source>
</evidence>
<dbReference type="InterPro" id="IPR057823">
    <property type="entry name" value="WWE_RCD1"/>
</dbReference>
<dbReference type="PROSITE" id="PS51059">
    <property type="entry name" value="PARP_CATALYTIC"/>
    <property type="match status" value="1"/>
</dbReference>
<name>A0AAE1J1V7_9FABA</name>
<gene>
    <name evidence="8" type="ORF">QN277_004473</name>
</gene>
<dbReference type="Proteomes" id="UP001293593">
    <property type="component" value="Unassembled WGS sequence"/>
</dbReference>
<keyword evidence="9" id="KW-1185">Reference proteome</keyword>
<keyword evidence="4" id="KW-0539">Nucleus</keyword>
<dbReference type="Pfam" id="PF23467">
    <property type="entry name" value="WWE_5"/>
    <property type="match status" value="1"/>
</dbReference>
<sequence length="594" mass="66363">MEANIAKESDRVVLNQKRKRATRCAAHLTEASHEVLSHCPFITLPMKKLVKQRRLDGYKNKLTSNETHFRQSLLRCYLNFKKSGRPERLLFYQNNEWNDYPQGIVDLVRKDFEVKNAAIEIEFDDRQILLDFLHMYQMDLKAGSQQPIAWIDEAGCCFFPEVHAASDDEPYEGGKIYDPCESNESYESNEIKLHLEIEINGVGESNMRECSGESNALVKHIHIDAKPASNQYHVDIEDSSNNPDNGNIGESVEKNLELGLDNYTKSVNGKMDINTVQELFLKGMSSLGSTNIVDIYSCSSTLLPARLELFQKQVEITEKCRGSANVQYAWLASSKTELSTIMKYGVGHSVYGIGVHLAAANCPFSRASYCDVDENGVRHMVLCRVILGNMERLCPGGGTQLHTSSNDYDSGVDDIENPKCFTVWTMNMNTHIYPEFIVSFKVSSDFEGKCSIESKPNISGVAAAAAALKGCRGFVHTESSTVDMLHEVPQGKTASASASTSRAPKSPWMPFPKLFAAISNKVPSKDMELINVYYEQFRAKKIVRDDFVKKLRLIVGDDLLRTTVTNLQCKIPFKSSSESTKSNTTAVKLEAASD</sequence>
<dbReference type="InterPro" id="IPR012317">
    <property type="entry name" value="Poly(ADP-ribose)pol_cat_dom"/>
</dbReference>
<comment type="caution">
    <text evidence="8">The sequence shown here is derived from an EMBL/GenBank/DDBJ whole genome shotgun (WGS) entry which is preliminary data.</text>
</comment>
<feature type="domain" description="PARP catalytic" evidence="6">
    <location>
        <begin position="250"/>
        <end position="461"/>
    </location>
</feature>
<dbReference type="GO" id="GO:0003950">
    <property type="term" value="F:NAD+ poly-ADP-ribosyltransferase activity"/>
    <property type="evidence" value="ECO:0007669"/>
    <property type="project" value="InterPro"/>
</dbReference>
<dbReference type="EMBL" id="JAWXYG010000010">
    <property type="protein sequence ID" value="KAK4261483.1"/>
    <property type="molecule type" value="Genomic_DNA"/>
</dbReference>
<evidence type="ECO:0000259" key="6">
    <source>
        <dbReference type="PROSITE" id="PS51059"/>
    </source>
</evidence>
<dbReference type="SUPFAM" id="SSF56399">
    <property type="entry name" value="ADP-ribosylation"/>
    <property type="match status" value="1"/>
</dbReference>
<dbReference type="AlphaFoldDB" id="A0AAE1J1V7"/>
<evidence type="ECO:0000256" key="4">
    <source>
        <dbReference type="ARBA" id="ARBA00023242"/>
    </source>
</evidence>
<feature type="domain" description="RST" evidence="7">
    <location>
        <begin position="502"/>
        <end position="573"/>
    </location>
</feature>
<feature type="compositionally biased region" description="Low complexity" evidence="5">
    <location>
        <begin position="575"/>
        <end position="585"/>
    </location>
</feature>
<evidence type="ECO:0000256" key="1">
    <source>
        <dbReference type="ARBA" id="ARBA00004123"/>
    </source>
</evidence>
<evidence type="ECO:0008006" key="10">
    <source>
        <dbReference type="Google" id="ProtNLM"/>
    </source>
</evidence>
<evidence type="ECO:0000259" key="7">
    <source>
        <dbReference type="PROSITE" id="PS51879"/>
    </source>
</evidence>
<evidence type="ECO:0000313" key="9">
    <source>
        <dbReference type="Proteomes" id="UP001293593"/>
    </source>
</evidence>
<dbReference type="Pfam" id="PF12174">
    <property type="entry name" value="RST"/>
    <property type="match status" value="1"/>
</dbReference>
<organism evidence="8 9">
    <name type="scientific">Acacia crassicarpa</name>
    <name type="common">northern wattle</name>
    <dbReference type="NCBI Taxonomy" id="499986"/>
    <lineage>
        <taxon>Eukaryota</taxon>
        <taxon>Viridiplantae</taxon>
        <taxon>Streptophyta</taxon>
        <taxon>Embryophyta</taxon>
        <taxon>Tracheophyta</taxon>
        <taxon>Spermatophyta</taxon>
        <taxon>Magnoliopsida</taxon>
        <taxon>eudicotyledons</taxon>
        <taxon>Gunneridae</taxon>
        <taxon>Pentapetalae</taxon>
        <taxon>rosids</taxon>
        <taxon>fabids</taxon>
        <taxon>Fabales</taxon>
        <taxon>Fabaceae</taxon>
        <taxon>Caesalpinioideae</taxon>
        <taxon>mimosoid clade</taxon>
        <taxon>Acacieae</taxon>
        <taxon>Acacia</taxon>
    </lineage>
</organism>
<proteinExistence type="predicted"/>
<keyword evidence="2" id="KW-0217">Developmental protein</keyword>
<keyword evidence="3" id="KW-0346">Stress response</keyword>
<accession>A0AAE1J1V7</accession>
<dbReference type="Gene3D" id="3.90.228.10">
    <property type="match status" value="1"/>
</dbReference>
<dbReference type="PROSITE" id="PS51879">
    <property type="entry name" value="RST"/>
    <property type="match status" value="1"/>
</dbReference>
<comment type="subcellular location">
    <subcellularLocation>
        <location evidence="1">Nucleus</location>
    </subcellularLocation>
</comment>
<dbReference type="PANTHER" id="PTHR32263:SF5">
    <property type="entry name" value="INACTIVE POLY [ADP-RIBOSE] POLYMERASE SRO1-RELATED"/>
    <property type="match status" value="1"/>
</dbReference>
<dbReference type="GO" id="GO:0005634">
    <property type="term" value="C:nucleus"/>
    <property type="evidence" value="ECO:0007669"/>
    <property type="project" value="UniProtKB-SubCell"/>
</dbReference>
<dbReference type="PANTHER" id="PTHR32263">
    <property type="entry name" value="INACTIVE POLY [ADP-RIBOSE] POLYMERASE SRO4-RELATED"/>
    <property type="match status" value="1"/>
</dbReference>
<evidence type="ECO:0000313" key="8">
    <source>
        <dbReference type="EMBL" id="KAK4261483.1"/>
    </source>
</evidence>
<dbReference type="InterPro" id="IPR022003">
    <property type="entry name" value="RST"/>
</dbReference>